<evidence type="ECO:0000313" key="1">
    <source>
        <dbReference type="EMBL" id="KAF5811230.1"/>
    </source>
</evidence>
<evidence type="ECO:0000313" key="2">
    <source>
        <dbReference type="Proteomes" id="UP000215914"/>
    </source>
</evidence>
<keyword evidence="2" id="KW-1185">Reference proteome</keyword>
<dbReference type="EMBL" id="MNCJ02000319">
    <property type="protein sequence ID" value="KAF5811230.1"/>
    <property type="molecule type" value="Genomic_DNA"/>
</dbReference>
<protein>
    <submittedName>
        <fullName evidence="1">Uncharacterized protein</fullName>
    </submittedName>
</protein>
<name>A0A9K3J9G3_HELAN</name>
<sequence length="154" mass="16864">MIKRETLNAGVTAFLRLDAVDILSREDDKDPDLDPLEIVVEERFDFDFDFLSVLLSMLSIDVVGTLDDEEGEEDNLTLLPMVLGVLTTGEEGPEALPAGEGSELLRGSGRDRLNGSFVAELALLVGFLTEFCFSCELPVLFLLIAEASLEVVRL</sequence>
<comment type="caution">
    <text evidence="1">The sequence shown here is derived from an EMBL/GenBank/DDBJ whole genome shotgun (WGS) entry which is preliminary data.</text>
</comment>
<proteinExistence type="predicted"/>
<gene>
    <name evidence="1" type="ORF">HanXRQr2_Chr04g0179041</name>
</gene>
<accession>A0A9K3J9G3</accession>
<dbReference type="Proteomes" id="UP000215914">
    <property type="component" value="Unassembled WGS sequence"/>
</dbReference>
<reference evidence="1" key="2">
    <citation type="submission" date="2020-06" db="EMBL/GenBank/DDBJ databases">
        <title>Helianthus annuus Genome sequencing and assembly Release 2.</title>
        <authorList>
            <person name="Gouzy J."/>
            <person name="Langlade N."/>
            <person name="Munos S."/>
        </authorList>
    </citation>
    <scope>NUCLEOTIDE SEQUENCE</scope>
    <source>
        <tissue evidence="1">Leaves</tissue>
    </source>
</reference>
<reference evidence="1" key="1">
    <citation type="journal article" date="2017" name="Nature">
        <title>The sunflower genome provides insights into oil metabolism, flowering and Asterid evolution.</title>
        <authorList>
            <person name="Badouin H."/>
            <person name="Gouzy J."/>
            <person name="Grassa C.J."/>
            <person name="Murat F."/>
            <person name="Staton S.E."/>
            <person name="Cottret L."/>
            <person name="Lelandais-Briere C."/>
            <person name="Owens G.L."/>
            <person name="Carrere S."/>
            <person name="Mayjonade B."/>
            <person name="Legrand L."/>
            <person name="Gill N."/>
            <person name="Kane N.C."/>
            <person name="Bowers J.E."/>
            <person name="Hubner S."/>
            <person name="Bellec A."/>
            <person name="Berard A."/>
            <person name="Berges H."/>
            <person name="Blanchet N."/>
            <person name="Boniface M.C."/>
            <person name="Brunel D."/>
            <person name="Catrice O."/>
            <person name="Chaidir N."/>
            <person name="Claudel C."/>
            <person name="Donnadieu C."/>
            <person name="Faraut T."/>
            <person name="Fievet G."/>
            <person name="Helmstetter N."/>
            <person name="King M."/>
            <person name="Knapp S.J."/>
            <person name="Lai Z."/>
            <person name="Le Paslier M.C."/>
            <person name="Lippi Y."/>
            <person name="Lorenzon L."/>
            <person name="Mandel J.R."/>
            <person name="Marage G."/>
            <person name="Marchand G."/>
            <person name="Marquand E."/>
            <person name="Bret-Mestries E."/>
            <person name="Morien E."/>
            <person name="Nambeesan S."/>
            <person name="Nguyen T."/>
            <person name="Pegot-Espagnet P."/>
            <person name="Pouilly N."/>
            <person name="Raftis F."/>
            <person name="Sallet E."/>
            <person name="Schiex T."/>
            <person name="Thomas J."/>
            <person name="Vandecasteele C."/>
            <person name="Vares D."/>
            <person name="Vear F."/>
            <person name="Vautrin S."/>
            <person name="Crespi M."/>
            <person name="Mangin B."/>
            <person name="Burke J.M."/>
            <person name="Salse J."/>
            <person name="Munos S."/>
            <person name="Vincourt P."/>
            <person name="Rieseberg L.H."/>
            <person name="Langlade N.B."/>
        </authorList>
    </citation>
    <scope>NUCLEOTIDE SEQUENCE</scope>
    <source>
        <tissue evidence="1">Leaves</tissue>
    </source>
</reference>
<dbReference type="AlphaFoldDB" id="A0A9K3J9G3"/>
<dbReference type="Gramene" id="mRNA:HanXRQr2_Chr04g0179041">
    <property type="protein sequence ID" value="CDS:HanXRQr2_Chr04g0179041.1"/>
    <property type="gene ID" value="HanXRQr2_Chr04g0179041"/>
</dbReference>
<organism evidence="1 2">
    <name type="scientific">Helianthus annuus</name>
    <name type="common">Common sunflower</name>
    <dbReference type="NCBI Taxonomy" id="4232"/>
    <lineage>
        <taxon>Eukaryota</taxon>
        <taxon>Viridiplantae</taxon>
        <taxon>Streptophyta</taxon>
        <taxon>Embryophyta</taxon>
        <taxon>Tracheophyta</taxon>
        <taxon>Spermatophyta</taxon>
        <taxon>Magnoliopsida</taxon>
        <taxon>eudicotyledons</taxon>
        <taxon>Gunneridae</taxon>
        <taxon>Pentapetalae</taxon>
        <taxon>asterids</taxon>
        <taxon>campanulids</taxon>
        <taxon>Asterales</taxon>
        <taxon>Asteraceae</taxon>
        <taxon>Asteroideae</taxon>
        <taxon>Heliantheae alliance</taxon>
        <taxon>Heliantheae</taxon>
        <taxon>Helianthus</taxon>
    </lineage>
</organism>